<dbReference type="InterPro" id="IPR049892">
    <property type="entry name" value="AA9"/>
</dbReference>
<evidence type="ECO:0000256" key="3">
    <source>
        <dbReference type="ARBA" id="ARBA00022525"/>
    </source>
</evidence>
<protein>
    <recommendedName>
        <fullName evidence="15">lytic cellulose monooxygenase (C4-dehydrogenating)</fullName>
        <ecNumber evidence="15">1.14.99.56</ecNumber>
    </recommendedName>
</protein>
<evidence type="ECO:0000256" key="16">
    <source>
        <dbReference type="SAM" id="MobiDB-lite"/>
    </source>
</evidence>
<organism evidence="19 20">
    <name type="scientific">Byssothecium circinans</name>
    <dbReference type="NCBI Taxonomy" id="147558"/>
    <lineage>
        <taxon>Eukaryota</taxon>
        <taxon>Fungi</taxon>
        <taxon>Dikarya</taxon>
        <taxon>Ascomycota</taxon>
        <taxon>Pezizomycotina</taxon>
        <taxon>Dothideomycetes</taxon>
        <taxon>Pleosporomycetidae</taxon>
        <taxon>Pleosporales</taxon>
        <taxon>Massarineae</taxon>
        <taxon>Massarinaceae</taxon>
        <taxon>Byssothecium</taxon>
    </lineage>
</organism>
<comment type="cofactor">
    <cofactor evidence="1">
        <name>Cu(2+)</name>
        <dbReference type="ChEBI" id="CHEBI:29036"/>
    </cofactor>
</comment>
<evidence type="ECO:0000313" key="19">
    <source>
        <dbReference type="EMBL" id="KAF1960545.1"/>
    </source>
</evidence>
<feature type="domain" description="Auxiliary Activity family 9 catalytic" evidence="18">
    <location>
        <begin position="79"/>
        <end position="273"/>
    </location>
</feature>
<dbReference type="OrthoDB" id="3496539at2759"/>
<dbReference type="EMBL" id="ML976982">
    <property type="protein sequence ID" value="KAF1960545.1"/>
    <property type="molecule type" value="Genomic_DNA"/>
</dbReference>
<dbReference type="PANTHER" id="PTHR33353">
    <property type="entry name" value="PUTATIVE (AFU_ORTHOLOGUE AFUA_1G12560)-RELATED"/>
    <property type="match status" value="1"/>
</dbReference>
<keyword evidence="11" id="KW-0119">Carbohydrate metabolism</keyword>
<evidence type="ECO:0000256" key="17">
    <source>
        <dbReference type="SAM" id="SignalP"/>
    </source>
</evidence>
<feature type="compositionally biased region" description="Basic and acidic residues" evidence="16">
    <location>
        <begin position="297"/>
        <end position="330"/>
    </location>
</feature>
<dbReference type="Gene3D" id="2.70.50.70">
    <property type="match status" value="1"/>
</dbReference>
<evidence type="ECO:0000256" key="2">
    <source>
        <dbReference type="ARBA" id="ARBA00004613"/>
    </source>
</evidence>
<gene>
    <name evidence="19" type="ORF">CC80DRAFT_543959</name>
</gene>
<comment type="similarity">
    <text evidence="13">Belongs to the polysaccharide monooxygenase AA9 family.</text>
</comment>
<evidence type="ECO:0000256" key="7">
    <source>
        <dbReference type="ARBA" id="ARBA00023002"/>
    </source>
</evidence>
<evidence type="ECO:0000256" key="12">
    <source>
        <dbReference type="ARBA" id="ARBA00023326"/>
    </source>
</evidence>
<keyword evidence="20" id="KW-1185">Reference proteome</keyword>
<keyword evidence="6" id="KW-0136">Cellulose degradation</keyword>
<evidence type="ECO:0000256" key="14">
    <source>
        <dbReference type="ARBA" id="ARBA00045077"/>
    </source>
</evidence>
<evidence type="ECO:0000256" key="6">
    <source>
        <dbReference type="ARBA" id="ARBA00023001"/>
    </source>
</evidence>
<evidence type="ECO:0000256" key="15">
    <source>
        <dbReference type="ARBA" id="ARBA00047174"/>
    </source>
</evidence>
<keyword evidence="4" id="KW-0479">Metal-binding</keyword>
<dbReference type="GO" id="GO:0004497">
    <property type="term" value="F:monooxygenase activity"/>
    <property type="evidence" value="ECO:0007669"/>
    <property type="project" value="UniProtKB-KW"/>
</dbReference>
<dbReference type="EC" id="1.14.99.56" evidence="15"/>
<keyword evidence="12" id="KW-0624">Polysaccharide degradation</keyword>
<evidence type="ECO:0000256" key="1">
    <source>
        <dbReference type="ARBA" id="ARBA00001973"/>
    </source>
</evidence>
<dbReference type="GO" id="GO:0046872">
    <property type="term" value="F:metal ion binding"/>
    <property type="evidence" value="ECO:0007669"/>
    <property type="project" value="UniProtKB-KW"/>
</dbReference>
<dbReference type="GO" id="GO:0030245">
    <property type="term" value="P:cellulose catabolic process"/>
    <property type="evidence" value="ECO:0007669"/>
    <property type="project" value="UniProtKB-KW"/>
</dbReference>
<dbReference type="GO" id="GO:0005576">
    <property type="term" value="C:extracellular region"/>
    <property type="evidence" value="ECO:0007669"/>
    <property type="project" value="UniProtKB-SubCell"/>
</dbReference>
<comment type="subcellular location">
    <subcellularLocation>
        <location evidence="2">Secreted</location>
    </subcellularLocation>
</comment>
<dbReference type="AlphaFoldDB" id="A0A6A5U6Q7"/>
<name>A0A6A5U6Q7_9PLEO</name>
<feature type="region of interest" description="Disordered" evidence="16">
    <location>
        <begin position="293"/>
        <end position="330"/>
    </location>
</feature>
<keyword evidence="3" id="KW-0964">Secreted</keyword>
<sequence length="330" mass="37155">MASKTFIAILIAAASSVDGHLTFVRVAHNSVWQTPTRFIRNKTDPYYEPYHGPGLVDTGTYAKGYRGYHFPTEWYNEPTSVRCGRDSLSYAANTEVLKLKAGDELEYAHQINNPEFWTDDMWVCEDGRGSCDNGTPQLILHPGPVVAHLSKIPKGQNIHNYDGSGPWLKIYTLGLKHDANSTRKVNWLPWNNEDMDTPIPRFVFKIPAQTPAGHYLLRIDLIWVHATEDKEPAQFYPSCTQIEVTSEVKGDLPQGGILIPEGLAPDQPGFIMSGEMYRKEELDDDYLYPGGPVWDGESLREDKPSKEYGRGARRDSGDQGITVKDKDHMI</sequence>
<keyword evidence="7" id="KW-0560">Oxidoreductase</keyword>
<evidence type="ECO:0000256" key="13">
    <source>
        <dbReference type="ARBA" id="ARBA00044502"/>
    </source>
</evidence>
<evidence type="ECO:0000256" key="8">
    <source>
        <dbReference type="ARBA" id="ARBA00023008"/>
    </source>
</evidence>
<dbReference type="PANTHER" id="PTHR33353:SF10">
    <property type="entry name" value="ENDO-BETA-1,4-GLUCANASE D"/>
    <property type="match status" value="1"/>
</dbReference>
<evidence type="ECO:0000256" key="10">
    <source>
        <dbReference type="ARBA" id="ARBA00023157"/>
    </source>
</evidence>
<evidence type="ECO:0000259" key="18">
    <source>
        <dbReference type="Pfam" id="PF03443"/>
    </source>
</evidence>
<evidence type="ECO:0000256" key="11">
    <source>
        <dbReference type="ARBA" id="ARBA00023277"/>
    </source>
</evidence>
<keyword evidence="10" id="KW-1015">Disulfide bond</keyword>
<evidence type="ECO:0000256" key="4">
    <source>
        <dbReference type="ARBA" id="ARBA00022723"/>
    </source>
</evidence>
<proteinExistence type="inferred from homology"/>
<evidence type="ECO:0000313" key="20">
    <source>
        <dbReference type="Proteomes" id="UP000800035"/>
    </source>
</evidence>
<reference evidence="19" key="1">
    <citation type="journal article" date="2020" name="Stud. Mycol.">
        <title>101 Dothideomycetes genomes: a test case for predicting lifestyles and emergence of pathogens.</title>
        <authorList>
            <person name="Haridas S."/>
            <person name="Albert R."/>
            <person name="Binder M."/>
            <person name="Bloem J."/>
            <person name="Labutti K."/>
            <person name="Salamov A."/>
            <person name="Andreopoulos B."/>
            <person name="Baker S."/>
            <person name="Barry K."/>
            <person name="Bills G."/>
            <person name="Bluhm B."/>
            <person name="Cannon C."/>
            <person name="Castanera R."/>
            <person name="Culley D."/>
            <person name="Daum C."/>
            <person name="Ezra D."/>
            <person name="Gonzalez J."/>
            <person name="Henrissat B."/>
            <person name="Kuo A."/>
            <person name="Liang C."/>
            <person name="Lipzen A."/>
            <person name="Lutzoni F."/>
            <person name="Magnuson J."/>
            <person name="Mondo S."/>
            <person name="Nolan M."/>
            <person name="Ohm R."/>
            <person name="Pangilinan J."/>
            <person name="Park H.-J."/>
            <person name="Ramirez L."/>
            <person name="Alfaro M."/>
            <person name="Sun H."/>
            <person name="Tritt A."/>
            <person name="Yoshinaga Y."/>
            <person name="Zwiers L.-H."/>
            <person name="Turgeon B."/>
            <person name="Goodwin S."/>
            <person name="Spatafora J."/>
            <person name="Crous P."/>
            <person name="Grigoriev I."/>
        </authorList>
    </citation>
    <scope>NUCLEOTIDE SEQUENCE</scope>
    <source>
        <strain evidence="19">CBS 675.92</strain>
    </source>
</reference>
<evidence type="ECO:0000256" key="9">
    <source>
        <dbReference type="ARBA" id="ARBA00023033"/>
    </source>
</evidence>
<dbReference type="Pfam" id="PF03443">
    <property type="entry name" value="AA9"/>
    <property type="match status" value="1"/>
</dbReference>
<dbReference type="Proteomes" id="UP000800035">
    <property type="component" value="Unassembled WGS sequence"/>
</dbReference>
<keyword evidence="5 17" id="KW-0732">Signal</keyword>
<dbReference type="InterPro" id="IPR005103">
    <property type="entry name" value="AA9_LPMO"/>
</dbReference>
<keyword evidence="9" id="KW-0503">Monooxygenase</keyword>
<feature type="signal peptide" evidence="17">
    <location>
        <begin position="1"/>
        <end position="19"/>
    </location>
</feature>
<evidence type="ECO:0000256" key="5">
    <source>
        <dbReference type="ARBA" id="ARBA00022729"/>
    </source>
</evidence>
<feature type="chain" id="PRO_5025527488" description="lytic cellulose monooxygenase (C4-dehydrogenating)" evidence="17">
    <location>
        <begin position="20"/>
        <end position="330"/>
    </location>
</feature>
<keyword evidence="8" id="KW-0186">Copper</keyword>
<accession>A0A6A5U6Q7</accession>
<comment type="catalytic activity">
    <reaction evidence="14">
        <text>[(1-&gt;4)-beta-D-glucosyl]n+m + reduced acceptor + O2 = 4-dehydro-beta-D-glucosyl-[(1-&gt;4)-beta-D-glucosyl]n-1 + [(1-&gt;4)-beta-D-glucosyl]m + acceptor + H2O.</text>
        <dbReference type="EC" id="1.14.99.56"/>
    </reaction>
</comment>